<evidence type="ECO:0000313" key="2">
    <source>
        <dbReference type="EMBL" id="MCL7026243.1"/>
    </source>
</evidence>
<dbReference type="GO" id="GO:0008251">
    <property type="term" value="F:tRNA-specific adenosine deaminase activity"/>
    <property type="evidence" value="ECO:0007669"/>
    <property type="project" value="TreeGrafter"/>
</dbReference>
<comment type="caution">
    <text evidence="2">The sequence shown here is derived from an EMBL/GenBank/DDBJ whole genome shotgun (WGS) entry which is preliminary data.</text>
</comment>
<evidence type="ECO:0000259" key="1">
    <source>
        <dbReference type="PROSITE" id="PS50141"/>
    </source>
</evidence>
<reference evidence="2" key="1">
    <citation type="submission" date="2022-03" db="EMBL/GenBank/DDBJ databases">
        <title>A functionally conserved STORR gene fusion in Papaver species that diverged 16.8 million years ago.</title>
        <authorList>
            <person name="Catania T."/>
        </authorList>
    </citation>
    <scope>NUCLEOTIDE SEQUENCE</scope>
    <source>
        <strain evidence="2">S-191538</strain>
    </source>
</reference>
<dbReference type="Pfam" id="PF02137">
    <property type="entry name" value="A_deamin"/>
    <property type="match status" value="1"/>
</dbReference>
<accession>A0AA41S2S4</accession>
<organism evidence="2 3">
    <name type="scientific">Papaver nudicaule</name>
    <name type="common">Iceland poppy</name>
    <dbReference type="NCBI Taxonomy" id="74823"/>
    <lineage>
        <taxon>Eukaryota</taxon>
        <taxon>Viridiplantae</taxon>
        <taxon>Streptophyta</taxon>
        <taxon>Embryophyta</taxon>
        <taxon>Tracheophyta</taxon>
        <taxon>Spermatophyta</taxon>
        <taxon>Magnoliopsida</taxon>
        <taxon>Ranunculales</taxon>
        <taxon>Papaveraceae</taxon>
        <taxon>Papaveroideae</taxon>
        <taxon>Papaver</taxon>
    </lineage>
</organism>
<dbReference type="GO" id="GO:0003726">
    <property type="term" value="F:double-stranded RNA adenosine deaminase activity"/>
    <property type="evidence" value="ECO:0007669"/>
    <property type="project" value="TreeGrafter"/>
</dbReference>
<protein>
    <recommendedName>
        <fullName evidence="1">A to I editase domain-containing protein</fullName>
    </recommendedName>
</protein>
<keyword evidence="3" id="KW-1185">Reference proteome</keyword>
<dbReference type="SMART" id="SM00552">
    <property type="entry name" value="ADEAMc"/>
    <property type="match status" value="1"/>
</dbReference>
<dbReference type="PROSITE" id="PS50141">
    <property type="entry name" value="A_DEAMIN_EDITASE"/>
    <property type="match status" value="1"/>
</dbReference>
<sequence>MDSCSEPTSQKEWGETISEKVISLYNSLPKKGKPQGREITVLAAFLISSPSQDIEVVSLGTGTKCLGKSLLSPRGDLVNDSHAEVIARRSLIRFFYGEVERLSKIYYKRRCKNGSKELLQEDDDNVVENTLFELDSDCEGKFRMRPGWKLHLYISQLPCGDASNTCPVVQERELAQISVDSSNIMPIATGSVYEFSEASDGRNCNGASAQVIGMVQRKPGRGDTTLSMSCSDKIARWNVLGVQGALLSYFLQPVYISSIIVGLPPSNTSTDPLKNLRRALCDRILPLSDKLTSPFLVNKPVYFEAPVPPNEFQPSENAKVTLTCSYSICWNKSQFHQVVLGTTGRKQGTSVKTSLSPSTQSPLCKRRLLELFLSIKREYCLEFQADDISYKELKAGARDYGSALKIFKEYPPFSYWFQKPLDLEVFPVLS</sequence>
<dbReference type="GO" id="GO:0003725">
    <property type="term" value="F:double-stranded RNA binding"/>
    <property type="evidence" value="ECO:0007669"/>
    <property type="project" value="TreeGrafter"/>
</dbReference>
<dbReference type="GO" id="GO:0005737">
    <property type="term" value="C:cytoplasm"/>
    <property type="evidence" value="ECO:0007669"/>
    <property type="project" value="TreeGrafter"/>
</dbReference>
<dbReference type="EMBL" id="JAJJMA010054200">
    <property type="protein sequence ID" value="MCL7026243.1"/>
    <property type="molecule type" value="Genomic_DNA"/>
</dbReference>
<dbReference type="GO" id="GO:0005730">
    <property type="term" value="C:nucleolus"/>
    <property type="evidence" value="ECO:0007669"/>
    <property type="project" value="TreeGrafter"/>
</dbReference>
<feature type="domain" description="A to I editase" evidence="1">
    <location>
        <begin position="58"/>
        <end position="426"/>
    </location>
</feature>
<gene>
    <name evidence="2" type="ORF">MKW94_002100</name>
</gene>
<dbReference type="InterPro" id="IPR002466">
    <property type="entry name" value="A_deamin"/>
</dbReference>
<dbReference type="GO" id="GO:0006396">
    <property type="term" value="P:RNA processing"/>
    <property type="evidence" value="ECO:0007669"/>
    <property type="project" value="InterPro"/>
</dbReference>
<name>A0AA41S2S4_PAPNU</name>
<dbReference type="GO" id="GO:0006382">
    <property type="term" value="P:adenosine to inosine editing"/>
    <property type="evidence" value="ECO:0007669"/>
    <property type="project" value="TreeGrafter"/>
</dbReference>
<proteinExistence type="predicted"/>
<dbReference type="AlphaFoldDB" id="A0AA41S2S4"/>
<evidence type="ECO:0000313" key="3">
    <source>
        <dbReference type="Proteomes" id="UP001177140"/>
    </source>
</evidence>
<dbReference type="PANTHER" id="PTHR10910">
    <property type="entry name" value="EUKARYOTE SPECIFIC DSRNA BINDING PROTEIN"/>
    <property type="match status" value="1"/>
</dbReference>
<dbReference type="PANTHER" id="PTHR10910:SF62">
    <property type="entry name" value="AT07585P-RELATED"/>
    <property type="match status" value="1"/>
</dbReference>
<dbReference type="Proteomes" id="UP001177140">
    <property type="component" value="Unassembled WGS sequence"/>
</dbReference>